<dbReference type="InterPro" id="IPR002372">
    <property type="entry name" value="PQQ_rpt_dom"/>
</dbReference>
<keyword evidence="4" id="KW-1185">Reference proteome</keyword>
<evidence type="ECO:0000259" key="2">
    <source>
        <dbReference type="Pfam" id="PF13360"/>
    </source>
</evidence>
<evidence type="ECO:0000256" key="1">
    <source>
        <dbReference type="SAM" id="SignalP"/>
    </source>
</evidence>
<dbReference type="Gene3D" id="2.140.10.10">
    <property type="entry name" value="Quinoprotein alcohol dehydrogenase-like superfamily"/>
    <property type="match status" value="1"/>
</dbReference>
<name>A0A1Y6CXF5_9GAMM</name>
<dbReference type="Proteomes" id="UP000192923">
    <property type="component" value="Unassembled WGS sequence"/>
</dbReference>
<dbReference type="InterPro" id="IPR015943">
    <property type="entry name" value="WD40/YVTN_repeat-like_dom_sf"/>
</dbReference>
<dbReference type="AlphaFoldDB" id="A0A1Y6CXF5"/>
<feature type="chain" id="PRO_5012079811" evidence="1">
    <location>
        <begin position="26"/>
        <end position="408"/>
    </location>
</feature>
<accession>A0A1Y6CXF5</accession>
<keyword evidence="1" id="KW-0732">Signal</keyword>
<dbReference type="Pfam" id="PF13360">
    <property type="entry name" value="PQQ_2"/>
    <property type="match status" value="1"/>
</dbReference>
<organism evidence="3 4">
    <name type="scientific">Methylomagnum ishizawai</name>
    <dbReference type="NCBI Taxonomy" id="1760988"/>
    <lineage>
        <taxon>Bacteria</taxon>
        <taxon>Pseudomonadati</taxon>
        <taxon>Pseudomonadota</taxon>
        <taxon>Gammaproteobacteria</taxon>
        <taxon>Methylococcales</taxon>
        <taxon>Methylococcaceae</taxon>
        <taxon>Methylomagnum</taxon>
    </lineage>
</organism>
<evidence type="ECO:0000313" key="4">
    <source>
        <dbReference type="Proteomes" id="UP000192923"/>
    </source>
</evidence>
<proteinExistence type="predicted"/>
<dbReference type="OrthoDB" id="9794322at2"/>
<dbReference type="PANTHER" id="PTHR34512:SF30">
    <property type="entry name" value="OUTER MEMBRANE PROTEIN ASSEMBLY FACTOR BAMB"/>
    <property type="match status" value="1"/>
</dbReference>
<evidence type="ECO:0000313" key="3">
    <source>
        <dbReference type="EMBL" id="SMF95348.1"/>
    </source>
</evidence>
<dbReference type="Gene3D" id="2.40.10.480">
    <property type="match status" value="1"/>
</dbReference>
<protein>
    <submittedName>
        <fullName evidence="3">Outer membrane protein assembly factor BamB, contains PQQ-like beta-propeller repeat</fullName>
    </submittedName>
</protein>
<dbReference type="EMBL" id="FXAM01000001">
    <property type="protein sequence ID" value="SMF95348.1"/>
    <property type="molecule type" value="Genomic_DNA"/>
</dbReference>
<dbReference type="Gene3D" id="2.130.10.10">
    <property type="entry name" value="YVTN repeat-like/Quinoprotein amine dehydrogenase"/>
    <property type="match status" value="1"/>
</dbReference>
<dbReference type="RefSeq" id="WP_085213499.1">
    <property type="nucleotide sequence ID" value="NZ_FXAM01000001.1"/>
</dbReference>
<dbReference type="InterPro" id="IPR018391">
    <property type="entry name" value="PQQ_b-propeller_rpt"/>
</dbReference>
<dbReference type="SUPFAM" id="SSF50998">
    <property type="entry name" value="Quinoprotein alcohol dehydrogenase-like"/>
    <property type="match status" value="1"/>
</dbReference>
<dbReference type="SMART" id="SM00564">
    <property type="entry name" value="PQQ"/>
    <property type="match status" value="4"/>
</dbReference>
<sequence>MSKARFSLKIAACALLCGVGLAAQAAPVQAWRQSGYDAAQTRYNPNESQLNSNTVARLRPVWSAETAFYRTAPIAEADGVVYQCGSNLTAHDPTTGVVLWSVPGCGTAPALVGNLVLGSAVSGHSMVEVGAYNKNKAGAKVWRQTFAGEHISAPTVANGVVYVSVSYGFQNIAPPSVYALDAKTGVVLWQGQAPADKTIFYDNGVSVADGVVYLSDHDWVPKPKGRGRITAFDAITGTQLWSVIRSTLYVPVAVADGLVYFGEESGRATALDAKTGAEVWSLPKKASGWLFLSPAVAGGTVLFPAPGGVAAFEGKTGKPLREFRISAARLSSDIVVANNVVYLTLDSFGPGAIHTLFALDFFSLMPVYTSRPLGGSDSMAYSLQVVDGKLYASDTNGSLRAYGLPPQP</sequence>
<dbReference type="STRING" id="1760988.SAMN02949497_2709"/>
<dbReference type="InterPro" id="IPR011047">
    <property type="entry name" value="Quinoprotein_ADH-like_sf"/>
</dbReference>
<feature type="signal peptide" evidence="1">
    <location>
        <begin position="1"/>
        <end position="25"/>
    </location>
</feature>
<dbReference type="PANTHER" id="PTHR34512">
    <property type="entry name" value="CELL SURFACE PROTEIN"/>
    <property type="match status" value="1"/>
</dbReference>
<feature type="domain" description="Pyrrolo-quinoline quinone repeat" evidence="2">
    <location>
        <begin position="176"/>
        <end position="335"/>
    </location>
</feature>
<gene>
    <name evidence="3" type="ORF">SAMN02949497_2709</name>
</gene>
<reference evidence="3 4" key="1">
    <citation type="submission" date="2016-12" db="EMBL/GenBank/DDBJ databases">
        <authorList>
            <person name="Song W.-J."/>
            <person name="Kurnit D.M."/>
        </authorList>
    </citation>
    <scope>NUCLEOTIDE SEQUENCE [LARGE SCALE GENOMIC DNA]</scope>
    <source>
        <strain evidence="3 4">175</strain>
    </source>
</reference>